<dbReference type="AlphaFoldDB" id="A0A151AJ54"/>
<name>A0A151AJ54_9EURY</name>
<reference evidence="1 2" key="1">
    <citation type="submission" date="2016-02" db="EMBL/GenBank/DDBJ databases">
        <title>Genome sequence of Halalkalicoccus paucihalophilus DSM 24557.</title>
        <authorList>
            <person name="Poehlein A."/>
            <person name="Daniel R."/>
        </authorList>
    </citation>
    <scope>NUCLEOTIDE SEQUENCE [LARGE SCALE GENOMIC DNA]</scope>
    <source>
        <strain evidence="1 2">DSM 24557</strain>
    </source>
</reference>
<dbReference type="OrthoDB" id="10712at2157"/>
<dbReference type="Gene3D" id="1.10.10.10">
    <property type="entry name" value="Winged helix-like DNA-binding domain superfamily/Winged helix DNA-binding domain"/>
    <property type="match status" value="1"/>
</dbReference>
<gene>
    <name evidence="1" type="ORF">HAPAU_02730</name>
</gene>
<dbReference type="SUPFAM" id="SSF46785">
    <property type="entry name" value="Winged helix' DNA-binding domain"/>
    <property type="match status" value="1"/>
</dbReference>
<comment type="caution">
    <text evidence="1">The sequence shown here is derived from an EMBL/GenBank/DDBJ whole genome shotgun (WGS) entry which is preliminary data.</text>
</comment>
<protein>
    <recommendedName>
        <fullName evidence="3">HTH marR-type domain-containing protein</fullName>
    </recommendedName>
</protein>
<accession>A0A151AJ54</accession>
<evidence type="ECO:0008006" key="3">
    <source>
        <dbReference type="Google" id="ProtNLM"/>
    </source>
</evidence>
<organism evidence="1 2">
    <name type="scientific">Halalkalicoccus paucihalophilus</name>
    <dbReference type="NCBI Taxonomy" id="1008153"/>
    <lineage>
        <taxon>Archaea</taxon>
        <taxon>Methanobacteriati</taxon>
        <taxon>Methanobacteriota</taxon>
        <taxon>Stenosarchaea group</taxon>
        <taxon>Halobacteria</taxon>
        <taxon>Halobacteriales</taxon>
        <taxon>Halococcaceae</taxon>
        <taxon>Halalkalicoccus</taxon>
    </lineage>
</organism>
<evidence type="ECO:0000313" key="1">
    <source>
        <dbReference type="EMBL" id="KYH27605.1"/>
    </source>
</evidence>
<keyword evidence="2" id="KW-1185">Reference proteome</keyword>
<dbReference type="Proteomes" id="UP000075321">
    <property type="component" value="Unassembled WGS sequence"/>
</dbReference>
<dbReference type="InterPro" id="IPR036390">
    <property type="entry name" value="WH_DNA-bd_sf"/>
</dbReference>
<dbReference type="RefSeq" id="WP_066378566.1">
    <property type="nucleotide sequence ID" value="NZ_LTAZ01000001.1"/>
</dbReference>
<proteinExistence type="predicted"/>
<dbReference type="PATRIC" id="fig|1008153.3.peg.276"/>
<evidence type="ECO:0000313" key="2">
    <source>
        <dbReference type="Proteomes" id="UP000075321"/>
    </source>
</evidence>
<dbReference type="EMBL" id="LTAZ01000001">
    <property type="protein sequence ID" value="KYH27605.1"/>
    <property type="molecule type" value="Genomic_DNA"/>
</dbReference>
<dbReference type="InterPro" id="IPR036388">
    <property type="entry name" value="WH-like_DNA-bd_sf"/>
</dbReference>
<sequence length="66" mass="7590">MTRYRPVHGRRKLLYLTEAGEALRPEIESLKGRIDRELTAGFSESEVDALSKSLERVCRNLTQGER</sequence>